<evidence type="ECO:0000313" key="2">
    <source>
        <dbReference type="Proteomes" id="UP000825066"/>
    </source>
</evidence>
<gene>
    <name evidence="1" type="ORF">STNY_R21900</name>
</gene>
<dbReference type="Proteomes" id="UP000825066">
    <property type="component" value="Chromosome"/>
</dbReference>
<name>A0ABM7R5Q2_9GAMM</name>
<dbReference type="RefSeq" id="WP_176422003.1">
    <property type="nucleotide sequence ID" value="NZ_AP024684.1"/>
</dbReference>
<dbReference type="InterPro" id="IPR001611">
    <property type="entry name" value="Leu-rich_rpt"/>
</dbReference>
<organism evidence="1 2">
    <name type="scientific">Stenotrophomonas pavanii</name>
    <dbReference type="NCBI Taxonomy" id="487698"/>
    <lineage>
        <taxon>Bacteria</taxon>
        <taxon>Pseudomonadati</taxon>
        <taxon>Pseudomonadota</taxon>
        <taxon>Gammaproteobacteria</taxon>
        <taxon>Lysobacterales</taxon>
        <taxon>Lysobacteraceae</taxon>
        <taxon>Stenotrophomonas</taxon>
    </lineage>
</organism>
<reference evidence="1 2" key="1">
    <citation type="submission" date="2021-05" db="EMBL/GenBank/DDBJ databases">
        <title>Complete Genome Sequence of Stenotrophomonas pavanii strain Y.</title>
        <authorList>
            <person name="Dohra H."/>
            <person name="Mohad Din A.R.J."/>
            <person name="Suzuki K."/>
            <person name="Fatma A."/>
            <person name="Honjyo M."/>
            <person name="Nishimura T."/>
            <person name="Moriuch R."/>
            <person name="Masuda K."/>
            <person name="Minoura A."/>
            <person name="Tashiro Y."/>
            <person name="Futamata H."/>
        </authorList>
    </citation>
    <scope>NUCLEOTIDE SEQUENCE [LARGE SCALE GENOMIC DNA]</scope>
    <source>
        <strain evidence="2">Y</strain>
    </source>
</reference>
<dbReference type="Gene3D" id="3.80.10.10">
    <property type="entry name" value="Ribonuclease Inhibitor"/>
    <property type="match status" value="1"/>
</dbReference>
<evidence type="ECO:0000313" key="1">
    <source>
        <dbReference type="EMBL" id="BCX43991.1"/>
    </source>
</evidence>
<proteinExistence type="predicted"/>
<sequence length="329" mass="36902">MKSDQAAMPGRTRVVDSVFEFELQGRTLYVDAEHVSQCVELWRTGRYTQLGISDRENPGLKSIDFIEAFFPVADLHLMLFDRVDLSVLRGNAEWLEHFFTNAGPNAIDDIRPFTRLESLGQPWTREFRVDAGLDRLKGLALGGFRSASGDVSELSVLPALEKLSLYSNRLQSLKGLETMRGLRELSVSYAPKLECIDPIGDLKELRDLRFEHCNIVRGFADLVRGEHLLNLTYMKCSPLDHVRFVGRLCSLQSFVFLETDVLDGDMTSLVDHPTLAHVAFTRKKHFTLSERQVLERLGDREGGVRARIAKLNLKKAAAEAAAQAAVGAQ</sequence>
<dbReference type="EMBL" id="AP024684">
    <property type="protein sequence ID" value="BCX43991.1"/>
    <property type="molecule type" value="Genomic_DNA"/>
</dbReference>
<accession>A0ABM7R5Q2</accession>
<dbReference type="InterPro" id="IPR032675">
    <property type="entry name" value="LRR_dom_sf"/>
</dbReference>
<keyword evidence="2" id="KW-1185">Reference proteome</keyword>
<protein>
    <submittedName>
        <fullName evidence="1">Leucine-rich repeat domain-containing protein</fullName>
    </submittedName>
</protein>
<dbReference type="SUPFAM" id="SSF52058">
    <property type="entry name" value="L domain-like"/>
    <property type="match status" value="1"/>
</dbReference>
<dbReference type="PROSITE" id="PS51450">
    <property type="entry name" value="LRR"/>
    <property type="match status" value="1"/>
</dbReference>